<dbReference type="Pfam" id="PF00246">
    <property type="entry name" value="Peptidase_M14"/>
    <property type="match status" value="1"/>
</dbReference>
<protein>
    <recommendedName>
        <fullName evidence="11">Peptidase M14 domain-containing protein</fullName>
    </recommendedName>
</protein>
<evidence type="ECO:0000256" key="6">
    <source>
        <dbReference type="ARBA" id="ARBA00022729"/>
    </source>
</evidence>
<reference evidence="12" key="1">
    <citation type="submission" date="2020-11" db="EMBL/GenBank/DDBJ databases">
        <authorList>
            <person name="Tran Van P."/>
        </authorList>
    </citation>
    <scope>NUCLEOTIDE SEQUENCE</scope>
</reference>
<evidence type="ECO:0000256" key="9">
    <source>
        <dbReference type="ARBA" id="ARBA00023049"/>
    </source>
</evidence>
<evidence type="ECO:0000256" key="8">
    <source>
        <dbReference type="ARBA" id="ARBA00022833"/>
    </source>
</evidence>
<evidence type="ECO:0000256" key="2">
    <source>
        <dbReference type="ARBA" id="ARBA00005988"/>
    </source>
</evidence>
<accession>A0A7R8WCM3</accession>
<keyword evidence="9" id="KW-0482">Metalloprotease</keyword>
<evidence type="ECO:0000256" key="5">
    <source>
        <dbReference type="ARBA" id="ARBA00022723"/>
    </source>
</evidence>
<name>A0A7R8WCM3_9CRUS</name>
<evidence type="ECO:0000259" key="11">
    <source>
        <dbReference type="PROSITE" id="PS52035"/>
    </source>
</evidence>
<dbReference type="GO" id="GO:0004181">
    <property type="term" value="F:metallocarboxypeptidase activity"/>
    <property type="evidence" value="ECO:0007669"/>
    <property type="project" value="InterPro"/>
</dbReference>
<keyword evidence="6" id="KW-0732">Signal</keyword>
<dbReference type="PROSITE" id="PS52035">
    <property type="entry name" value="PEPTIDASE_M14"/>
    <property type="match status" value="1"/>
</dbReference>
<dbReference type="FunFam" id="3.40.630.10:FF:000084">
    <property type="entry name" value="Carboxypeptidase B2"/>
    <property type="match status" value="1"/>
</dbReference>
<dbReference type="InterPro" id="IPR000834">
    <property type="entry name" value="Peptidase_M14"/>
</dbReference>
<comment type="similarity">
    <text evidence="2 10">Belongs to the peptidase M14 family.</text>
</comment>
<dbReference type="SMART" id="SM00631">
    <property type="entry name" value="Zn_pept"/>
    <property type="match status" value="1"/>
</dbReference>
<dbReference type="GO" id="GO:0005615">
    <property type="term" value="C:extracellular space"/>
    <property type="evidence" value="ECO:0007669"/>
    <property type="project" value="TreeGrafter"/>
</dbReference>
<keyword evidence="5" id="KW-0479">Metal-binding</keyword>
<dbReference type="AlphaFoldDB" id="A0A7R8WCM3"/>
<evidence type="ECO:0000313" key="12">
    <source>
        <dbReference type="EMBL" id="CAD7229140.1"/>
    </source>
</evidence>
<dbReference type="PANTHER" id="PTHR11705:SF153">
    <property type="entry name" value="ZINC CARBOXYPEPTIDASE A 1-LIKE PROTEIN"/>
    <property type="match status" value="1"/>
</dbReference>
<evidence type="ECO:0000256" key="7">
    <source>
        <dbReference type="ARBA" id="ARBA00022801"/>
    </source>
</evidence>
<feature type="domain" description="Peptidase M14" evidence="11">
    <location>
        <begin position="44"/>
        <end position="341"/>
    </location>
</feature>
<keyword evidence="4" id="KW-0645">Protease</keyword>
<evidence type="ECO:0000256" key="10">
    <source>
        <dbReference type="PROSITE-ProRule" id="PRU01379"/>
    </source>
</evidence>
<evidence type="ECO:0000256" key="1">
    <source>
        <dbReference type="ARBA" id="ARBA00001947"/>
    </source>
</evidence>
<gene>
    <name evidence="12" type="ORF">CTOB1V02_LOCUS7013</name>
</gene>
<proteinExistence type="inferred from homology"/>
<keyword evidence="8" id="KW-0862">Zinc</keyword>
<dbReference type="PRINTS" id="PR00765">
    <property type="entry name" value="CRBOXYPTASEA"/>
</dbReference>
<sequence>MWRSSAVLLLVFPLLLVSLGNCSDTTEKDVVIRVIPTNLIQLKYLQSLQLQHVEIESFLLEKSQEYEFVDLIDFGDSYEGRNLWDLRINKPNPNGSQKNVFWLDANIHAREWITSAVATWIINELLTNSDLNDVIEQWDIHINPILNPDGLQYTKTEDRLWRKTRSPNSESSCIGADANRNWDYSFGGPGSSDNPCSNYYHGSRAFSEPETAAASEYISNLTQQPDMYLALHSFSQFVLTPWGDSYEHPEDYEDLMNIALRGEAEIERVGGGYWESGIVSELLHMGSGGARDWAKGIQGIKYAFTFELRDRGEYGFLLPAEQIIPAAQETLAGILAMLNAYLAAS</sequence>
<dbReference type="GO" id="GO:0008270">
    <property type="term" value="F:zinc ion binding"/>
    <property type="evidence" value="ECO:0007669"/>
    <property type="project" value="InterPro"/>
</dbReference>
<evidence type="ECO:0000256" key="4">
    <source>
        <dbReference type="ARBA" id="ARBA00022670"/>
    </source>
</evidence>
<organism evidence="12">
    <name type="scientific">Cyprideis torosa</name>
    <dbReference type="NCBI Taxonomy" id="163714"/>
    <lineage>
        <taxon>Eukaryota</taxon>
        <taxon>Metazoa</taxon>
        <taxon>Ecdysozoa</taxon>
        <taxon>Arthropoda</taxon>
        <taxon>Crustacea</taxon>
        <taxon>Oligostraca</taxon>
        <taxon>Ostracoda</taxon>
        <taxon>Podocopa</taxon>
        <taxon>Podocopida</taxon>
        <taxon>Cytherocopina</taxon>
        <taxon>Cytheroidea</taxon>
        <taxon>Cytherideidae</taxon>
        <taxon>Cyprideis</taxon>
    </lineage>
</organism>
<dbReference type="Gene3D" id="3.40.630.10">
    <property type="entry name" value="Zn peptidases"/>
    <property type="match status" value="1"/>
</dbReference>
<dbReference type="GO" id="GO:0006508">
    <property type="term" value="P:proteolysis"/>
    <property type="evidence" value="ECO:0007669"/>
    <property type="project" value="UniProtKB-KW"/>
</dbReference>
<dbReference type="CDD" id="cd03860">
    <property type="entry name" value="M14_CP_A-B_like"/>
    <property type="match status" value="1"/>
</dbReference>
<dbReference type="OrthoDB" id="3626597at2759"/>
<keyword evidence="3" id="KW-0121">Carboxypeptidase</keyword>
<dbReference type="EMBL" id="OB661890">
    <property type="protein sequence ID" value="CAD7229140.1"/>
    <property type="molecule type" value="Genomic_DNA"/>
</dbReference>
<dbReference type="SUPFAM" id="SSF53187">
    <property type="entry name" value="Zn-dependent exopeptidases"/>
    <property type="match status" value="1"/>
</dbReference>
<feature type="active site" description="Proton donor/acceptor" evidence="10">
    <location>
        <position position="307"/>
    </location>
</feature>
<evidence type="ECO:0000256" key="3">
    <source>
        <dbReference type="ARBA" id="ARBA00022645"/>
    </source>
</evidence>
<comment type="cofactor">
    <cofactor evidence="1">
        <name>Zn(2+)</name>
        <dbReference type="ChEBI" id="CHEBI:29105"/>
    </cofactor>
</comment>
<keyword evidence="7" id="KW-0378">Hydrolase</keyword>
<dbReference type="PANTHER" id="PTHR11705">
    <property type="entry name" value="PROTEASE FAMILY M14 CARBOXYPEPTIDASE A,B"/>
    <property type="match status" value="1"/>
</dbReference>